<dbReference type="InterPro" id="IPR003410">
    <property type="entry name" value="HYR_dom"/>
</dbReference>
<dbReference type="RefSeq" id="WP_129132557.1">
    <property type="nucleotide sequence ID" value="NZ_SDHW01000007.1"/>
</dbReference>
<dbReference type="PROSITE" id="PS50825">
    <property type="entry name" value="HYR"/>
    <property type="match status" value="1"/>
</dbReference>
<dbReference type="Pfam" id="PF19081">
    <property type="entry name" value="Ig_7"/>
    <property type="match status" value="1"/>
</dbReference>
<keyword evidence="5" id="KW-1185">Reference proteome</keyword>
<dbReference type="EMBL" id="SDHW01000007">
    <property type="protein sequence ID" value="RXK58128.1"/>
    <property type="molecule type" value="Genomic_DNA"/>
</dbReference>
<proteinExistence type="predicted"/>
<evidence type="ECO:0000256" key="1">
    <source>
        <dbReference type="ARBA" id="ARBA00022737"/>
    </source>
</evidence>
<keyword evidence="2" id="KW-0812">Transmembrane</keyword>
<dbReference type="PANTHER" id="PTHR24273:SF32">
    <property type="entry name" value="HYALIN"/>
    <property type="match status" value="1"/>
</dbReference>
<dbReference type="OrthoDB" id="655428at2"/>
<dbReference type="AlphaFoldDB" id="A0A4Q1CEV8"/>
<name>A0A4Q1CEV8_9BACT</name>
<dbReference type="InterPro" id="IPR044023">
    <property type="entry name" value="Ig_7"/>
</dbReference>
<comment type="caution">
    <text evidence="4">The sequence shown here is derived from an EMBL/GenBank/DDBJ whole genome shotgun (WGS) entry which is preliminary data.</text>
</comment>
<evidence type="ECO:0000256" key="2">
    <source>
        <dbReference type="SAM" id="Phobius"/>
    </source>
</evidence>
<accession>A0A4Q1CEV8</accession>
<organism evidence="4 5">
    <name type="scientific">Lacibacter luteus</name>
    <dbReference type="NCBI Taxonomy" id="2508719"/>
    <lineage>
        <taxon>Bacteria</taxon>
        <taxon>Pseudomonadati</taxon>
        <taxon>Bacteroidota</taxon>
        <taxon>Chitinophagia</taxon>
        <taxon>Chitinophagales</taxon>
        <taxon>Chitinophagaceae</taxon>
        <taxon>Lacibacter</taxon>
    </lineage>
</organism>
<dbReference type="Proteomes" id="UP000290204">
    <property type="component" value="Unassembled WGS sequence"/>
</dbReference>
<gene>
    <name evidence="4" type="ORF">ESA94_19140</name>
</gene>
<dbReference type="PANTHER" id="PTHR24273">
    <property type="entry name" value="FI04643P-RELATED"/>
    <property type="match status" value="1"/>
</dbReference>
<sequence length="943" mass="99487">MSNSTQRCTVGHSVSLVMSKVASTTKTAFFFLLFTVAYFNLNAQLPCNPPLLRPHIDGNPCEWPGLLSNINFSSGFEHDVFNVSTSSDDQYTQGSADPNPISTWVWNLGNTNNKTDIANAGSFMKNLGTEANPENHLYFFGDRTSLNGDANFGFWFFRNAVGLKPKTGSTSTFIGNHTLDTNPNDNVYTGDIFIVSAFEGGGAHPKMKIYNLIVANNQAGFDFQVITEIDPGVSTTYGNAAVNTEVFPVPTYSRVEIDGVETWQYATSGGSPDYPSTTKIVKVNGQNTTVYAGAFFEGDLNLTALGIEPCFSTFLLSTRNSQSLNASLQDLVTGELNITPPPPTPTGGEICYPNALVLSANCSGIGSSPKWYTAASGGTALGAADGVSADGSTLTIPAGSAAGTYTYYVSCRANGINCESERVAVSGKINPKPTIDGLITNDNTAPFDMVFNAITQLDEVDVVVDEFNLNTNKYKVVNFTATSTGGTNPTTFVWAELNPSNADDITFTYNADGTATFTVNSLTGISDFYDFRVTGTDAKGCSNTDDVRIKIRRSSPPCLVTGPAPCPGTTANYKYDPDNNGVADAIPDGFTAQWTIVAPNTNGAATSGSTTGNSVNVVTQLNCNSQFTIRITLTSTSGLSTKSCELTVNVVDNTPPVITNCPADITIACGASTLPANTGTATATDACGATVTFSDVVVENCSRKAITRTWKAVDPCGNTSTCTQLITVTDAVAPVITCPANRTVALGTALTCGASTLPANTGTATATDACSNASVIVYYKDAPQQNNNVNCANISRTWYAVDASGNVASCVQVIEFAAPIITQANIVKPTDKLTGDQLSKVTGAPVKTSDAAETVGAELNVKAFPNPFNTKVTFVFSSPVSGRATLEVYNIMGQRLGVVYEGFIKAGVVQNVQYNARNLSESNLIYKLRVNDKTAIGKLIQVN</sequence>
<keyword evidence="2" id="KW-1133">Transmembrane helix</keyword>
<protein>
    <submittedName>
        <fullName evidence="4">T9SS type A sorting domain-containing protein</fullName>
    </submittedName>
</protein>
<evidence type="ECO:0000313" key="4">
    <source>
        <dbReference type="EMBL" id="RXK58128.1"/>
    </source>
</evidence>
<keyword evidence="1" id="KW-0677">Repeat</keyword>
<keyword evidence="2" id="KW-0472">Membrane</keyword>
<reference evidence="4 5" key="1">
    <citation type="submission" date="2019-01" db="EMBL/GenBank/DDBJ databases">
        <title>Lacibacter sp. strain TTM-7.</title>
        <authorList>
            <person name="Chen W.-M."/>
        </authorList>
    </citation>
    <scope>NUCLEOTIDE SEQUENCE [LARGE SCALE GENOMIC DNA]</scope>
    <source>
        <strain evidence="4 5">TTM-7</strain>
    </source>
</reference>
<evidence type="ECO:0000313" key="5">
    <source>
        <dbReference type="Proteomes" id="UP000290204"/>
    </source>
</evidence>
<feature type="transmembrane region" description="Helical" evidence="2">
    <location>
        <begin position="21"/>
        <end position="41"/>
    </location>
</feature>
<evidence type="ECO:0000259" key="3">
    <source>
        <dbReference type="PROSITE" id="PS50825"/>
    </source>
</evidence>
<feature type="domain" description="HYR" evidence="3">
    <location>
        <begin position="651"/>
        <end position="730"/>
    </location>
</feature>